<dbReference type="GO" id="GO:0016899">
    <property type="term" value="F:oxidoreductase activity, acting on the CH-OH group of donors, oxygen as acceptor"/>
    <property type="evidence" value="ECO:0007669"/>
    <property type="project" value="InterPro"/>
</dbReference>
<keyword evidence="1" id="KW-0274">FAD</keyword>
<protein>
    <submittedName>
        <fullName evidence="3">FAD/FMN-containing dehydrogenase</fullName>
    </submittedName>
</protein>
<dbReference type="PANTHER" id="PTHR43762">
    <property type="entry name" value="L-GULONOLACTONE OXIDASE"/>
    <property type="match status" value="1"/>
</dbReference>
<evidence type="ECO:0000313" key="4">
    <source>
        <dbReference type="Proteomes" id="UP000198844"/>
    </source>
</evidence>
<dbReference type="OrthoDB" id="143770at2"/>
<keyword evidence="1" id="KW-0285">Flavoprotein</keyword>
<dbReference type="PANTHER" id="PTHR43762:SF1">
    <property type="entry name" value="D-ARABINONO-1,4-LACTONE OXIDASE"/>
    <property type="match status" value="1"/>
</dbReference>
<dbReference type="InterPro" id="IPR006094">
    <property type="entry name" value="Oxid_FAD_bind_N"/>
</dbReference>
<dbReference type="Proteomes" id="UP000198844">
    <property type="component" value="Unassembled WGS sequence"/>
</dbReference>
<dbReference type="InterPro" id="IPR036318">
    <property type="entry name" value="FAD-bd_PCMH-like_sf"/>
</dbReference>
<dbReference type="SUPFAM" id="SSF56176">
    <property type="entry name" value="FAD-binding/transporter-associated domain-like"/>
    <property type="match status" value="1"/>
</dbReference>
<dbReference type="InterPro" id="IPR016166">
    <property type="entry name" value="FAD-bd_PCMH"/>
</dbReference>
<dbReference type="InterPro" id="IPR010031">
    <property type="entry name" value="FAD_lactone_oxidase-like"/>
</dbReference>
<dbReference type="AlphaFoldDB" id="A0A1I7DY84"/>
<reference evidence="3 4" key="1">
    <citation type="submission" date="2016-10" db="EMBL/GenBank/DDBJ databases">
        <authorList>
            <person name="de Groot N.N."/>
        </authorList>
    </citation>
    <scope>NUCLEOTIDE SEQUENCE [LARGE SCALE GENOMIC DNA]</scope>
    <source>
        <strain evidence="3 4">LMG 27731</strain>
    </source>
</reference>
<gene>
    <name evidence="3" type="ORF">SAMN05192563_1012119</name>
</gene>
<dbReference type="Pfam" id="PF01565">
    <property type="entry name" value="FAD_binding_4"/>
    <property type="match status" value="1"/>
</dbReference>
<accession>A0A1I7DY84</accession>
<sequence>MTKPLKSWGRYPDHPQAGHAVQWRDRLQPVLAQVAGANGTTLAYGNGRSYGDSCLAASDQVVYTRPLDRFIAADWQTGVVRAEAGATLDDILQIAVPRGWMLPVTPGTKYATLGGAVANDVHGKNHHVRGTFGRHVRRFALFRSDGGVFECSPEENAEYFAATIGGLGLTGVIAWVEIQLMPIRSSRVSVTSIRFGNLDEFFALSEELDSKHEYSVAWIDCLSRGSSLGRGIFMVGDHAERGGLQLPVKKKRAVPITPPISLINPLTLRAFNALYYNRQQQKTVQSEVDYDSYFYPLDSLLEWHRIYGKRGFQQYQCVLPQVNSRDGMHAILEAIGQSGTGSFLAVLKRCGDAVSPGLLSFPMEGASLALDFPQHDESNRRLFERLDAIVREAGGRLYPAKDAHMSASDFQLAYPAWHQLEALRDPALMSRFWQRTTQT</sequence>
<dbReference type="EMBL" id="FPBH01000012">
    <property type="protein sequence ID" value="SFU16631.1"/>
    <property type="molecule type" value="Genomic_DNA"/>
</dbReference>
<proteinExistence type="predicted"/>
<evidence type="ECO:0000256" key="1">
    <source>
        <dbReference type="ARBA" id="ARBA00022827"/>
    </source>
</evidence>
<evidence type="ECO:0000313" key="3">
    <source>
        <dbReference type="EMBL" id="SFU16631.1"/>
    </source>
</evidence>
<dbReference type="GO" id="GO:0071949">
    <property type="term" value="F:FAD binding"/>
    <property type="evidence" value="ECO:0007669"/>
    <property type="project" value="InterPro"/>
</dbReference>
<feature type="domain" description="FAD-binding PCMH-type" evidence="2">
    <location>
        <begin position="11"/>
        <end position="183"/>
    </location>
</feature>
<organism evidence="3 4">
    <name type="scientific">Paraburkholderia aspalathi</name>
    <dbReference type="NCBI Taxonomy" id="1324617"/>
    <lineage>
        <taxon>Bacteria</taxon>
        <taxon>Pseudomonadati</taxon>
        <taxon>Pseudomonadota</taxon>
        <taxon>Betaproteobacteria</taxon>
        <taxon>Burkholderiales</taxon>
        <taxon>Burkholderiaceae</taxon>
        <taxon>Paraburkholderia</taxon>
    </lineage>
</organism>
<evidence type="ECO:0000259" key="2">
    <source>
        <dbReference type="PROSITE" id="PS51387"/>
    </source>
</evidence>
<dbReference type="InterPro" id="IPR016169">
    <property type="entry name" value="FAD-bd_PCMH_sub2"/>
</dbReference>
<dbReference type="RefSeq" id="WP_093636392.1">
    <property type="nucleotide sequence ID" value="NZ_FPBH01000012.1"/>
</dbReference>
<dbReference type="PROSITE" id="PS51387">
    <property type="entry name" value="FAD_PCMH"/>
    <property type="match status" value="1"/>
</dbReference>
<name>A0A1I7DY84_9BURK</name>
<dbReference type="Gene3D" id="3.30.465.10">
    <property type="match status" value="1"/>
</dbReference>